<gene>
    <name evidence="4" type="ORF">FHU40_001985</name>
</gene>
<dbReference type="InterPro" id="IPR013378">
    <property type="entry name" value="InlB-like_B-rpt"/>
</dbReference>
<dbReference type="NCBIfam" id="TIGR02543">
    <property type="entry name" value="List_Bact_rpt"/>
    <property type="match status" value="1"/>
</dbReference>
<comment type="subcellular location">
    <subcellularLocation>
        <location evidence="1">Cell envelope</location>
    </subcellularLocation>
</comment>
<reference evidence="4 5" key="1">
    <citation type="submission" date="2020-08" db="EMBL/GenBank/DDBJ databases">
        <title>Sequencing the genomes of 1000 actinobacteria strains.</title>
        <authorList>
            <person name="Klenk H.-P."/>
        </authorList>
    </citation>
    <scope>NUCLEOTIDE SEQUENCE [LARGE SCALE GENOMIC DNA]</scope>
    <source>
        <strain evidence="4 5">DSM 105498</strain>
    </source>
</reference>
<accession>A0A7W4Z0C7</accession>
<evidence type="ECO:0000313" key="4">
    <source>
        <dbReference type="EMBL" id="MBB3042184.1"/>
    </source>
</evidence>
<evidence type="ECO:0000256" key="3">
    <source>
        <dbReference type="SAM" id="SignalP"/>
    </source>
</evidence>
<dbReference type="Gene3D" id="2.60.40.4270">
    <property type="entry name" value="Listeria-Bacteroides repeat domain"/>
    <property type="match status" value="1"/>
</dbReference>
<keyword evidence="5" id="KW-1185">Reference proteome</keyword>
<sequence length="673" mass="67109">MSAGLATAVVASGLALGAGLQTPAAAAPGDDLGDLTALLSSCSGDPTTPTVVALTTSLTDPAATLTVACDARIDLAGHDLTVRNIRVDPGESLDVTDTSTTGTAGHLTADAGAAWHTAGIENTGATLTTHGRARVTAVGGEGAAGIGGGYLADGGVTTSNDTSVVTAAGGENSAGIGGGDDGGSGGTTIANHASTITATGGPNGAGIGGGDDGHAGITIANDTATITATGGPDGAGIGGGDLGDGGLTTAHDTATVTATGGPNGAGIGGGNRGTGGVTTVTGGTVTAVPGTDAEPVGPGKGASLHHRLTVSGGVLRLPSGTQSVPATSTTASPLFEIGVAGRVTGGPTTAATITGTGVLVNHGTLTLPTTNIQTKVSDRHYRIAFDLNGATGTAPDAVTAYADTLTRGDRVLPAAPTRPGHTFVGWSSTATGTGTPITATGDLTPLGSSTDGTPVAITAHARWTPDPTGPVTDLPRLPGIDTQVTPAERPRIGTAVRVTTTPPDVPGATSTYQWQRTTRKIGKAWKHLPRSWVDIPTATSASYTPRPADRLHRIRLVITTTAPGHQPRTTVTRLPRRVLKGHLRRPDARITIRGSRDLGNTVRLAGLAHYRDQLLAGAKVTIVWYADGARLPRATRRTYTVGPAALDKRLHATITITAPGHHDRHLTTPRTGR</sequence>
<name>A0A7W4Z0C7_9ACTN</name>
<dbReference type="Pfam" id="PF09479">
    <property type="entry name" value="Flg_new"/>
    <property type="match status" value="1"/>
</dbReference>
<comment type="caution">
    <text evidence="4">The sequence shown here is derived from an EMBL/GenBank/DDBJ whole genome shotgun (WGS) entry which is preliminary data.</text>
</comment>
<organism evidence="4 5">
    <name type="scientific">Nocardioides soli</name>
    <dbReference type="NCBI Taxonomy" id="1036020"/>
    <lineage>
        <taxon>Bacteria</taxon>
        <taxon>Bacillati</taxon>
        <taxon>Actinomycetota</taxon>
        <taxon>Actinomycetes</taxon>
        <taxon>Propionibacteriales</taxon>
        <taxon>Nocardioidaceae</taxon>
        <taxon>Nocardioides</taxon>
    </lineage>
</organism>
<evidence type="ECO:0000256" key="1">
    <source>
        <dbReference type="ARBA" id="ARBA00004196"/>
    </source>
</evidence>
<dbReference type="Proteomes" id="UP000589626">
    <property type="component" value="Unassembled WGS sequence"/>
</dbReference>
<proteinExistence type="predicted"/>
<dbReference type="InterPro" id="IPR042229">
    <property type="entry name" value="Listeria/Bacterioides_rpt_sf"/>
</dbReference>
<dbReference type="EMBL" id="JACHWR010000001">
    <property type="protein sequence ID" value="MBB3042184.1"/>
    <property type="molecule type" value="Genomic_DNA"/>
</dbReference>
<dbReference type="AlphaFoldDB" id="A0A7W4Z0C7"/>
<keyword evidence="3" id="KW-0732">Signal</keyword>
<feature type="region of interest" description="Disordered" evidence="2">
    <location>
        <begin position="461"/>
        <end position="484"/>
    </location>
</feature>
<feature type="chain" id="PRO_5031398609" evidence="3">
    <location>
        <begin position="27"/>
        <end position="673"/>
    </location>
</feature>
<feature type="signal peptide" evidence="3">
    <location>
        <begin position="1"/>
        <end position="26"/>
    </location>
</feature>
<evidence type="ECO:0000313" key="5">
    <source>
        <dbReference type="Proteomes" id="UP000589626"/>
    </source>
</evidence>
<protein>
    <submittedName>
        <fullName evidence="4">Putative repeat protein (TIGR02543 family)</fullName>
    </submittedName>
</protein>
<dbReference type="GO" id="GO:0030313">
    <property type="term" value="C:cell envelope"/>
    <property type="evidence" value="ECO:0007669"/>
    <property type="project" value="UniProtKB-SubCell"/>
</dbReference>
<evidence type="ECO:0000256" key="2">
    <source>
        <dbReference type="SAM" id="MobiDB-lite"/>
    </source>
</evidence>
<dbReference type="Gene3D" id="2.60.40.2700">
    <property type="match status" value="2"/>
</dbReference>
<dbReference type="RefSeq" id="WP_183591999.1">
    <property type="nucleotide sequence ID" value="NZ_JACHWR010000001.1"/>
</dbReference>